<dbReference type="InterPro" id="IPR036179">
    <property type="entry name" value="Ig-like_dom_sf"/>
</dbReference>
<dbReference type="PANTHER" id="PTHR14334">
    <property type="entry name" value="B-CELL ANTIGEN RECEPTOR COMPLEX-ASSOCIATED PROTEIN"/>
    <property type="match status" value="1"/>
</dbReference>
<organism evidence="6 7">
    <name type="scientific">Carassius auratus</name>
    <name type="common">Goldfish</name>
    <dbReference type="NCBI Taxonomy" id="7957"/>
    <lineage>
        <taxon>Eukaryota</taxon>
        <taxon>Metazoa</taxon>
        <taxon>Chordata</taxon>
        <taxon>Craniata</taxon>
        <taxon>Vertebrata</taxon>
        <taxon>Euteleostomi</taxon>
        <taxon>Actinopterygii</taxon>
        <taxon>Neopterygii</taxon>
        <taxon>Teleostei</taxon>
        <taxon>Ostariophysi</taxon>
        <taxon>Cypriniformes</taxon>
        <taxon>Cyprinidae</taxon>
        <taxon>Cyprininae</taxon>
        <taxon>Carassius</taxon>
    </lineage>
</organism>
<reference evidence="7" key="1">
    <citation type="submission" date="2025-08" db="UniProtKB">
        <authorList>
            <consortium name="RefSeq"/>
        </authorList>
    </citation>
    <scope>IDENTIFICATION</scope>
    <source>
        <strain evidence="7">Wakin</strain>
        <tissue evidence="7">Muscle</tissue>
    </source>
</reference>
<keyword evidence="1" id="KW-0393">Immunoglobulin domain</keyword>
<feature type="transmembrane region" description="Helical" evidence="3">
    <location>
        <begin position="173"/>
        <end position="193"/>
    </location>
</feature>
<keyword evidence="3" id="KW-0812">Transmembrane</keyword>
<dbReference type="PANTHER" id="PTHR14334:SF2">
    <property type="entry name" value="B-CELL ANTIGEN RECEPTOR COMPLEX-ASSOCIATED PROTEIN BETA CHAIN"/>
    <property type="match status" value="1"/>
</dbReference>
<gene>
    <name evidence="7" type="primary">LOC113038993</name>
</gene>
<keyword evidence="3" id="KW-1133">Transmembrane helix</keyword>
<keyword evidence="3" id="KW-0472">Membrane</keyword>
<evidence type="ECO:0000313" key="7">
    <source>
        <dbReference type="RefSeq" id="XP_026052617.1"/>
    </source>
</evidence>
<evidence type="ECO:0000256" key="2">
    <source>
        <dbReference type="SAM" id="MobiDB-lite"/>
    </source>
</evidence>
<proteinExistence type="predicted"/>
<dbReference type="InterPro" id="IPR013098">
    <property type="entry name" value="Ig_I-set"/>
</dbReference>
<evidence type="ECO:0000256" key="3">
    <source>
        <dbReference type="SAM" id="Phobius"/>
    </source>
</evidence>
<dbReference type="PROSITE" id="PS50835">
    <property type="entry name" value="IG_LIKE"/>
    <property type="match status" value="1"/>
</dbReference>
<feature type="domain" description="Ig-like" evidence="5">
    <location>
        <begin position="6"/>
        <end position="100"/>
    </location>
</feature>
<dbReference type="PROSITE" id="PS51257">
    <property type="entry name" value="PROKAR_LIPOPROTEIN"/>
    <property type="match status" value="1"/>
</dbReference>
<evidence type="ECO:0000256" key="4">
    <source>
        <dbReference type="SAM" id="SignalP"/>
    </source>
</evidence>
<dbReference type="SMART" id="SM00409">
    <property type="entry name" value="IG"/>
    <property type="match status" value="1"/>
</dbReference>
<dbReference type="InterPro" id="IPR013783">
    <property type="entry name" value="Ig-like_fold"/>
</dbReference>
<dbReference type="SUPFAM" id="SSF48726">
    <property type="entry name" value="Immunoglobulin"/>
    <property type="match status" value="1"/>
</dbReference>
<dbReference type="GeneID" id="113038993"/>
<evidence type="ECO:0000259" key="5">
    <source>
        <dbReference type="PROSITE" id="PS50835"/>
    </source>
</evidence>
<dbReference type="GO" id="GO:0030183">
    <property type="term" value="P:B cell differentiation"/>
    <property type="evidence" value="ECO:0007669"/>
    <property type="project" value="TreeGrafter"/>
</dbReference>
<accession>A0A6P6J288</accession>
<protein>
    <submittedName>
        <fullName evidence="7">Uncharacterized protein LOC113038993</fullName>
    </submittedName>
</protein>
<feature type="compositionally biased region" description="Basic and acidic residues" evidence="2">
    <location>
        <begin position="225"/>
        <end position="263"/>
    </location>
</feature>
<dbReference type="GO" id="GO:0009897">
    <property type="term" value="C:external side of plasma membrane"/>
    <property type="evidence" value="ECO:0007669"/>
    <property type="project" value="TreeGrafter"/>
</dbReference>
<dbReference type="Proteomes" id="UP000515129">
    <property type="component" value="Chromosome 21"/>
</dbReference>
<dbReference type="AlphaFoldDB" id="A0A6P6J288"/>
<evidence type="ECO:0000256" key="1">
    <source>
        <dbReference type="ARBA" id="ARBA00023319"/>
    </source>
</evidence>
<feature type="region of interest" description="Disordered" evidence="2">
    <location>
        <begin position="217"/>
        <end position="263"/>
    </location>
</feature>
<dbReference type="Gene3D" id="2.60.40.10">
    <property type="entry name" value="Immunoglobulins"/>
    <property type="match status" value="1"/>
</dbReference>
<sequence>MKFSWPLVCVLILSCVCFGGSYEELSVFQSPLNITVNEGEPIQISCCWNKANIFKVFWYKHNERIPEEKGLYQMPSNKNCSFLEITNTVKNDTGDYVCKVIQDIPILMEYEGQKTHLNFVKGEHSTEATTQNIVHTVSSPTTKKPAVVDHPKRNTEDANFTYLEPKGSSQEVVIIYIFRSLPFICLLVAFFYLNRDNKQVTSLRPAVEHAVELGVRPDEDLEAGETQKNETEEVKHGENISEQEKGRVNNEKPEVTVATEEEKPTAVVVSIEQGASPMHDNENKTISVTNTEEKTHLMPDVEEGTVSVLADLVSAL</sequence>
<dbReference type="RefSeq" id="XP_026052617.1">
    <property type="nucleotide sequence ID" value="XM_026196832.1"/>
</dbReference>
<feature type="chain" id="PRO_5028245110" evidence="4">
    <location>
        <begin position="22"/>
        <end position="316"/>
    </location>
</feature>
<keyword evidence="6" id="KW-1185">Reference proteome</keyword>
<dbReference type="KEGG" id="caua:113038993"/>
<dbReference type="Pfam" id="PF07679">
    <property type="entry name" value="I-set"/>
    <property type="match status" value="1"/>
</dbReference>
<dbReference type="GO" id="GO:0019815">
    <property type="term" value="C:B cell receptor complex"/>
    <property type="evidence" value="ECO:0007669"/>
    <property type="project" value="TreeGrafter"/>
</dbReference>
<feature type="signal peptide" evidence="4">
    <location>
        <begin position="1"/>
        <end position="21"/>
    </location>
</feature>
<evidence type="ECO:0000313" key="6">
    <source>
        <dbReference type="Proteomes" id="UP000515129"/>
    </source>
</evidence>
<name>A0A6P6J288_CARAU</name>
<dbReference type="InterPro" id="IPR007110">
    <property type="entry name" value="Ig-like_dom"/>
</dbReference>
<dbReference type="InterPro" id="IPR003599">
    <property type="entry name" value="Ig_sub"/>
</dbReference>
<keyword evidence="4" id="KW-0732">Signal</keyword>
<dbReference type="OrthoDB" id="10012075at2759"/>
<dbReference type="GO" id="GO:0050853">
    <property type="term" value="P:B cell receptor signaling pathway"/>
    <property type="evidence" value="ECO:0007669"/>
    <property type="project" value="TreeGrafter"/>
</dbReference>